<dbReference type="Pfam" id="PF11303">
    <property type="entry name" value="DUF3105"/>
    <property type="match status" value="1"/>
</dbReference>
<keyword evidence="2" id="KW-0812">Transmembrane</keyword>
<evidence type="ECO:0000313" key="4">
    <source>
        <dbReference type="Proteomes" id="UP000619293"/>
    </source>
</evidence>
<dbReference type="EMBL" id="BONG01000002">
    <property type="protein sequence ID" value="GIF87234.1"/>
    <property type="molecule type" value="Genomic_DNA"/>
</dbReference>
<gene>
    <name evidence="3" type="ORF">Cch02nite_06780</name>
</gene>
<dbReference type="Proteomes" id="UP000619293">
    <property type="component" value="Unassembled WGS sequence"/>
</dbReference>
<reference evidence="3 4" key="1">
    <citation type="submission" date="2021-01" db="EMBL/GenBank/DDBJ databases">
        <title>Whole genome shotgun sequence of Catellatospora chokoriensis NBRC 107358.</title>
        <authorList>
            <person name="Komaki H."/>
            <person name="Tamura T."/>
        </authorList>
    </citation>
    <scope>NUCLEOTIDE SEQUENCE [LARGE SCALE GENOMIC DNA]</scope>
    <source>
        <strain evidence="3 4">NBRC 107358</strain>
    </source>
</reference>
<accession>A0A8J3K2C2</accession>
<feature type="compositionally biased region" description="Gly residues" evidence="1">
    <location>
        <begin position="34"/>
        <end position="49"/>
    </location>
</feature>
<organism evidence="3 4">
    <name type="scientific">Catellatospora chokoriensis</name>
    <dbReference type="NCBI Taxonomy" id="310353"/>
    <lineage>
        <taxon>Bacteria</taxon>
        <taxon>Bacillati</taxon>
        <taxon>Actinomycetota</taxon>
        <taxon>Actinomycetes</taxon>
        <taxon>Micromonosporales</taxon>
        <taxon>Micromonosporaceae</taxon>
        <taxon>Catellatospora</taxon>
    </lineage>
</organism>
<proteinExistence type="predicted"/>
<evidence type="ECO:0008006" key="5">
    <source>
        <dbReference type="Google" id="ProtNLM"/>
    </source>
</evidence>
<dbReference type="RefSeq" id="WP_191841695.1">
    <property type="nucleotide sequence ID" value="NZ_BAAALB010000015.1"/>
</dbReference>
<feature type="compositionally biased region" description="Low complexity" evidence="1">
    <location>
        <begin position="256"/>
        <end position="270"/>
    </location>
</feature>
<keyword evidence="2" id="KW-0472">Membrane</keyword>
<name>A0A8J3K2C2_9ACTN</name>
<feature type="compositionally biased region" description="Polar residues" evidence="1">
    <location>
        <begin position="237"/>
        <end position="249"/>
    </location>
</feature>
<protein>
    <recommendedName>
        <fullName evidence="5">DUF3105 domain-containing protein</fullName>
    </recommendedName>
</protein>
<feature type="compositionally biased region" description="Low complexity" evidence="1">
    <location>
        <begin position="19"/>
        <end position="33"/>
    </location>
</feature>
<evidence type="ECO:0000256" key="1">
    <source>
        <dbReference type="SAM" id="MobiDB-lite"/>
    </source>
</evidence>
<dbReference type="InterPro" id="IPR021454">
    <property type="entry name" value="DUF3105"/>
</dbReference>
<feature type="transmembrane region" description="Helical" evidence="2">
    <location>
        <begin position="67"/>
        <end position="89"/>
    </location>
</feature>
<feature type="region of interest" description="Disordered" evidence="1">
    <location>
        <begin position="237"/>
        <end position="270"/>
    </location>
</feature>
<feature type="region of interest" description="Disordered" evidence="1">
    <location>
        <begin position="1"/>
        <end position="57"/>
    </location>
</feature>
<keyword evidence="4" id="KW-1185">Reference proteome</keyword>
<dbReference type="AlphaFoldDB" id="A0A8J3K2C2"/>
<evidence type="ECO:0000313" key="3">
    <source>
        <dbReference type="EMBL" id="GIF87234.1"/>
    </source>
</evidence>
<sequence length="270" mass="28506">MSISTQGGEQHRPNVVKVGGKPAAGAKPGTKTTTGGGKTPPKGGKGGGPRKPITPIKVNQGRNWGPIAMFAAVGIIAVGIIGWGAWAAFKPGGAGYDWKTRAGAIDGITHVTTELKSNHTYNPETYEQNPPVGGTHSYVWQQCMGNVYDAPIPKEHAVHSLEHGAVWITYRKDLPADQVAALAAKVEGKEMMLLSPVADLDKPISLQAWSYQLKVDNASDPRIDDFIGALRVNATQEPGATCQGGNTATGDKPLTEEQATALQQQQQQQG</sequence>
<evidence type="ECO:0000256" key="2">
    <source>
        <dbReference type="SAM" id="Phobius"/>
    </source>
</evidence>
<keyword evidence="2" id="KW-1133">Transmembrane helix</keyword>
<comment type="caution">
    <text evidence="3">The sequence shown here is derived from an EMBL/GenBank/DDBJ whole genome shotgun (WGS) entry which is preliminary data.</text>
</comment>